<gene>
    <name evidence="12" type="ORF">FJTKL_03926</name>
</gene>
<evidence type="ECO:0000256" key="5">
    <source>
        <dbReference type="ARBA" id="ARBA00022622"/>
    </source>
</evidence>
<keyword evidence="10" id="KW-1133">Transmembrane helix</keyword>
<dbReference type="InterPro" id="IPR008427">
    <property type="entry name" value="Extracellular_membr_CFEM_dom"/>
</dbReference>
<evidence type="ECO:0000313" key="12">
    <source>
        <dbReference type="EMBL" id="KAL2288564.1"/>
    </source>
</evidence>
<feature type="transmembrane region" description="Helical" evidence="10">
    <location>
        <begin position="842"/>
        <end position="862"/>
    </location>
</feature>
<accession>A0ABR4F1L4</accession>
<dbReference type="InterPro" id="IPR027417">
    <property type="entry name" value="P-loop_NTPase"/>
</dbReference>
<evidence type="ECO:0000256" key="2">
    <source>
        <dbReference type="ARBA" id="ARBA00004613"/>
    </source>
</evidence>
<feature type="transmembrane region" description="Helical" evidence="10">
    <location>
        <begin position="1036"/>
        <end position="1058"/>
    </location>
</feature>
<feature type="region of interest" description="Disordered" evidence="9">
    <location>
        <begin position="1"/>
        <end position="27"/>
    </location>
</feature>
<evidence type="ECO:0000259" key="11">
    <source>
        <dbReference type="SMART" id="SM00382"/>
    </source>
</evidence>
<feature type="transmembrane region" description="Helical" evidence="10">
    <location>
        <begin position="874"/>
        <end position="895"/>
    </location>
</feature>
<dbReference type="InterPro" id="IPR003593">
    <property type="entry name" value="AAA+_ATPase"/>
</dbReference>
<dbReference type="CDD" id="cd19481">
    <property type="entry name" value="RecA-like_protease"/>
    <property type="match status" value="1"/>
</dbReference>
<feature type="compositionally biased region" description="Low complexity" evidence="9">
    <location>
        <begin position="8"/>
        <end position="18"/>
    </location>
</feature>
<reference evidence="12 13" key="1">
    <citation type="submission" date="2024-03" db="EMBL/GenBank/DDBJ databases">
        <title>A high-quality draft genome sequence of Diaporthe vaccinii, a causative agent of upright dieback and viscid rot disease in cranberry plants.</title>
        <authorList>
            <person name="Sarrasin M."/>
            <person name="Lang B.F."/>
            <person name="Burger G."/>
        </authorList>
    </citation>
    <scope>NUCLEOTIDE SEQUENCE [LARGE SCALE GENOMIC DNA]</scope>
    <source>
        <strain evidence="12 13">IS7</strain>
    </source>
</reference>
<keyword evidence="10" id="KW-0472">Membrane</keyword>
<organism evidence="12 13">
    <name type="scientific">Diaporthe vaccinii</name>
    <dbReference type="NCBI Taxonomy" id="105482"/>
    <lineage>
        <taxon>Eukaryota</taxon>
        <taxon>Fungi</taxon>
        <taxon>Dikarya</taxon>
        <taxon>Ascomycota</taxon>
        <taxon>Pezizomycotina</taxon>
        <taxon>Sordariomycetes</taxon>
        <taxon>Sordariomycetidae</taxon>
        <taxon>Diaporthales</taxon>
        <taxon>Diaporthaceae</taxon>
        <taxon>Diaporthe</taxon>
        <taxon>Diaporthe eres species complex</taxon>
    </lineage>
</organism>
<name>A0ABR4F1L4_9PEZI</name>
<feature type="region of interest" description="Disordered" evidence="9">
    <location>
        <begin position="1147"/>
        <end position="1188"/>
    </location>
</feature>
<dbReference type="InterPro" id="IPR054289">
    <property type="entry name" value="DUF7025"/>
</dbReference>
<keyword evidence="5" id="KW-0325">Glycoprotein</keyword>
<dbReference type="Proteomes" id="UP001600888">
    <property type="component" value="Unassembled WGS sequence"/>
</dbReference>
<keyword evidence="8" id="KW-0449">Lipoprotein</keyword>
<dbReference type="EMBL" id="JBAWTH010000016">
    <property type="protein sequence ID" value="KAL2288564.1"/>
    <property type="molecule type" value="Genomic_DNA"/>
</dbReference>
<proteinExistence type="inferred from homology"/>
<dbReference type="SUPFAM" id="SSF52540">
    <property type="entry name" value="P-loop containing nucleoside triphosphate hydrolases"/>
    <property type="match status" value="1"/>
</dbReference>
<evidence type="ECO:0000256" key="9">
    <source>
        <dbReference type="SAM" id="MobiDB-lite"/>
    </source>
</evidence>
<feature type="compositionally biased region" description="Basic and acidic residues" evidence="9">
    <location>
        <begin position="49"/>
        <end position="71"/>
    </location>
</feature>
<evidence type="ECO:0000256" key="1">
    <source>
        <dbReference type="ARBA" id="ARBA00004589"/>
    </source>
</evidence>
<feature type="domain" description="AAA+ ATPase" evidence="11">
    <location>
        <begin position="475"/>
        <end position="602"/>
    </location>
</feature>
<comment type="similarity">
    <text evidence="3">Belongs to the RBT5 family.</text>
</comment>
<feature type="transmembrane region" description="Helical" evidence="10">
    <location>
        <begin position="923"/>
        <end position="941"/>
    </location>
</feature>
<dbReference type="SMART" id="SM00382">
    <property type="entry name" value="AAA"/>
    <property type="match status" value="1"/>
</dbReference>
<protein>
    <recommendedName>
        <fullName evidence="11">AAA+ ATPase domain-containing protein</fullName>
    </recommendedName>
</protein>
<keyword evidence="7" id="KW-1015">Disulfide bond</keyword>
<evidence type="ECO:0000256" key="6">
    <source>
        <dbReference type="ARBA" id="ARBA00022729"/>
    </source>
</evidence>
<feature type="compositionally biased region" description="Basic and acidic residues" evidence="9">
    <location>
        <begin position="1155"/>
        <end position="1166"/>
    </location>
</feature>
<feature type="transmembrane region" description="Helical" evidence="10">
    <location>
        <begin position="1002"/>
        <end position="1024"/>
    </location>
</feature>
<dbReference type="InterPro" id="IPR003959">
    <property type="entry name" value="ATPase_AAA_core"/>
</dbReference>
<dbReference type="Pfam" id="PF05730">
    <property type="entry name" value="CFEM"/>
    <property type="match status" value="1"/>
</dbReference>
<feature type="transmembrane region" description="Helical" evidence="10">
    <location>
        <begin position="1070"/>
        <end position="1093"/>
    </location>
</feature>
<evidence type="ECO:0000256" key="8">
    <source>
        <dbReference type="ARBA" id="ARBA00023288"/>
    </source>
</evidence>
<evidence type="ECO:0000313" key="13">
    <source>
        <dbReference type="Proteomes" id="UP001600888"/>
    </source>
</evidence>
<sequence>MADDKKASAAVAAGATVSKRPNKSFSRRATSKLRTIFCLPSESQLSLHSSDEAEKDQKYKGKDEKPEDQTMKTEFKHLDRKFDDEDQPYFVERKKEDIEKGEKKDWWQLFAFCVVRRYDSDGDLDETYLYINPQPLRQLLKDVIGNYPADPIDVDDVQIEAPYHSLFHYRKQLEEVGIARFKESGDNQSLEQLTLLLGWIKTTFELEIAAYEKCMSSDLKAIAYDKLWTIFMPGTIVYAQVQKQHRAFRVVDYWYDDDDEENPGLNLKSNFVDYDGERLGVRRLDLFIPKYGGIREIREQEVKPLDLLEDAEEIKKMMIARGRKFEEFAVGQHFLQYVGLGLKRDPQCPRNYIKFDATGRVMIDVKTYHRLDANDSIWVVGFGKDHEEGKLTEEDCLLANAMCRGYSMNAKKFLELSVDNLSEIEWNTSCFEDLVLDPSTKKTVQALVSTHSKKRESPDGKDQDGFDDIVKGKGKGLVCVLHGPPGVGKTLTAECVAEYVRRPLFMVSSGDLGVTSEQLDVQLTEIMDMTSTWRAVLLIDEADVFLEQRALHDLHRNAMVSVFLRVLEYYAGILFLTTNRVSTFDDAFKSRIHIPIRYTDLDITSRLKIWHNFCKKVPGGVEISEKEYETLAEHELNGRQIKNVIKAAESLAAFDKVKLDFKQLQQVTKIQARFEKDLESFGDIDYTAPGSAKKHAQSRHFYIISLSRRSRVCDSTRCVNLGFKLFLRPSSWRTYYNMRLRLILGVSLATLFWTCWAQTDQTAFLAAFAHIPACAQQCVLSNIPTSACKTFSNATCICTNQPLKDKTQECLENDCSVSEILTVGRVQAEACNAPLRSKKAELMAPLAIELLGIPAVLLRLFSRWRYTAGYDVDDWIMVACLPIFIVFEVVGHISGQLGFGVDVWLVEPEVFSYALKLFYIDESFYLTVLVLTKISILFFYLRIFPQKKFRWACYAVMGWVGLSGIVFIFLQIFQCVPVSFVWEGWLGTFGPHWCLNVHALTYTAAAFSITQDLVILIMPLPLLWNLNTGLRQRIDIGIMFSLGFFILLTSCIRLGSIVKFADTYKPSRDYVGPLIWSGLECGVSMIVTSLPGIRTMLTRRRSKLAGSTAAKRSDYVSGGSSRWARSGLSGKKSTNWTLFSTKAGTQVQNESEVELGDKSRAPESLKMDGVSVAGAGQRQPSFERGYCP</sequence>
<evidence type="ECO:0000256" key="3">
    <source>
        <dbReference type="ARBA" id="ARBA00010031"/>
    </source>
</evidence>
<feature type="transmembrane region" description="Helical" evidence="10">
    <location>
        <begin position="953"/>
        <end position="982"/>
    </location>
</feature>
<dbReference type="PANTHER" id="PTHR46411:SF2">
    <property type="entry name" value="AAA+ ATPASE DOMAIN-CONTAINING PROTEIN"/>
    <property type="match status" value="1"/>
</dbReference>
<evidence type="ECO:0000256" key="7">
    <source>
        <dbReference type="ARBA" id="ARBA00023157"/>
    </source>
</evidence>
<dbReference type="Pfam" id="PF00004">
    <property type="entry name" value="AAA"/>
    <property type="match status" value="1"/>
</dbReference>
<keyword evidence="10" id="KW-0812">Transmembrane</keyword>
<evidence type="ECO:0000256" key="4">
    <source>
        <dbReference type="ARBA" id="ARBA00022525"/>
    </source>
</evidence>
<dbReference type="InterPro" id="IPR049326">
    <property type="entry name" value="Rhodopsin_dom_fungi"/>
</dbReference>
<feature type="region of interest" description="Disordered" evidence="9">
    <location>
        <begin position="46"/>
        <end position="71"/>
    </location>
</feature>
<keyword evidence="4" id="KW-0964">Secreted</keyword>
<comment type="subcellular location">
    <subcellularLocation>
        <location evidence="1">Membrane</location>
        <topology evidence="1">Lipid-anchor</topology>
        <topology evidence="1">GPI-anchor</topology>
    </subcellularLocation>
    <subcellularLocation>
        <location evidence="2">Secreted</location>
    </subcellularLocation>
</comment>
<keyword evidence="6" id="KW-0732">Signal</keyword>
<dbReference type="PANTHER" id="PTHR46411">
    <property type="entry name" value="FAMILY ATPASE, PUTATIVE-RELATED"/>
    <property type="match status" value="1"/>
</dbReference>
<comment type="caution">
    <text evidence="12">The sequence shown here is derived from an EMBL/GenBank/DDBJ whole genome shotgun (WGS) entry which is preliminary data.</text>
</comment>
<keyword evidence="5" id="KW-0336">GPI-anchor</keyword>
<dbReference type="Pfam" id="PF22942">
    <property type="entry name" value="DUF7025"/>
    <property type="match status" value="1"/>
</dbReference>
<evidence type="ECO:0000256" key="10">
    <source>
        <dbReference type="SAM" id="Phobius"/>
    </source>
</evidence>
<dbReference type="Gene3D" id="3.40.50.300">
    <property type="entry name" value="P-loop containing nucleotide triphosphate hydrolases"/>
    <property type="match status" value="1"/>
</dbReference>
<keyword evidence="13" id="KW-1185">Reference proteome</keyword>
<dbReference type="Pfam" id="PF20684">
    <property type="entry name" value="Fung_rhodopsin"/>
    <property type="match status" value="1"/>
</dbReference>